<dbReference type="GO" id="GO:0006465">
    <property type="term" value="P:signal peptide processing"/>
    <property type="evidence" value="ECO:0007669"/>
    <property type="project" value="UniProtKB-UniRule"/>
</dbReference>
<keyword evidence="7 12" id="KW-0256">Endoplasmic reticulum</keyword>
<dbReference type="AlphaFoldDB" id="A0A2V1DT78"/>
<evidence type="ECO:0000256" key="9">
    <source>
        <dbReference type="ARBA" id="ARBA00022989"/>
    </source>
</evidence>
<keyword evidence="6" id="KW-0812">Transmembrane</keyword>
<dbReference type="PRINTS" id="PR00728">
    <property type="entry name" value="SIGNALPTASE"/>
</dbReference>
<evidence type="ECO:0000256" key="7">
    <source>
        <dbReference type="ARBA" id="ARBA00022824"/>
    </source>
</evidence>
<sequence>MLRLFLLSFHPLTHTLSFLYIAFVILRLAVSTQYPIHVVISASMAPAFFRGDILIISNNTDRIKVGDIPVVWFEDATLPMVHRAVKVVWGQRKDVNGDGSEEMKGSGEANVEQFVLTKGDNSPIDDVALYPWGQKFVYREQIIGVVKWYVPWLGWPAIWLQETPYLKIGLLGILIGVGLLF</sequence>
<evidence type="ECO:0000256" key="1">
    <source>
        <dbReference type="ARBA" id="ARBA00000677"/>
    </source>
</evidence>
<evidence type="ECO:0000256" key="10">
    <source>
        <dbReference type="ARBA" id="ARBA00023136"/>
    </source>
</evidence>
<evidence type="ECO:0000256" key="3">
    <source>
        <dbReference type="ARBA" id="ARBA00011035"/>
    </source>
</evidence>
<keyword evidence="14" id="KW-1185">Reference proteome</keyword>
<accession>A0A2V1DT78</accession>
<dbReference type="GO" id="GO:0005787">
    <property type="term" value="C:signal peptidase complex"/>
    <property type="evidence" value="ECO:0007669"/>
    <property type="project" value="TreeGrafter"/>
</dbReference>
<protein>
    <recommendedName>
        <fullName evidence="5 12">Signal peptidase complex catalytic subunit SEC11</fullName>
        <ecNumber evidence="4 12">3.4.21.89</ecNumber>
    </recommendedName>
</protein>
<keyword evidence="12" id="KW-0645">Protease</keyword>
<keyword evidence="8" id="KW-0735">Signal-anchor</keyword>
<proteinExistence type="inferred from homology"/>
<evidence type="ECO:0000313" key="14">
    <source>
        <dbReference type="Proteomes" id="UP000244855"/>
    </source>
</evidence>
<comment type="catalytic activity">
    <reaction evidence="1 12">
        <text>Cleavage of hydrophobic, N-terminal signal or leader sequences from secreted and periplasmic proteins.</text>
        <dbReference type="EC" id="3.4.21.89"/>
    </reaction>
</comment>
<dbReference type="STRING" id="97972.A0A2V1DT78"/>
<dbReference type="InterPro" id="IPR001733">
    <property type="entry name" value="Peptidase_S26B"/>
</dbReference>
<dbReference type="GO" id="GO:0009003">
    <property type="term" value="F:signal peptidase activity"/>
    <property type="evidence" value="ECO:0007669"/>
    <property type="project" value="UniProtKB-EC"/>
</dbReference>
<evidence type="ECO:0000256" key="4">
    <source>
        <dbReference type="ARBA" id="ARBA00013208"/>
    </source>
</evidence>
<dbReference type="OrthoDB" id="10257561at2759"/>
<keyword evidence="9" id="KW-1133">Transmembrane helix</keyword>
<dbReference type="PANTHER" id="PTHR10806">
    <property type="entry name" value="SIGNAL PEPTIDASE COMPLEX CATALYTIC SUBUNIT SEC11"/>
    <property type="match status" value="1"/>
</dbReference>
<comment type="similarity">
    <text evidence="3 12">Belongs to the peptidase S26B family.</text>
</comment>
<dbReference type="CDD" id="cd06462">
    <property type="entry name" value="Peptidase_S24_S26"/>
    <property type="match status" value="1"/>
</dbReference>
<keyword evidence="12" id="KW-0378">Hydrolase</keyword>
<dbReference type="NCBIfam" id="TIGR02228">
    <property type="entry name" value="sigpep_I_arch"/>
    <property type="match status" value="1"/>
</dbReference>
<dbReference type="SUPFAM" id="SSF51306">
    <property type="entry name" value="LexA/Signal peptidase"/>
    <property type="match status" value="1"/>
</dbReference>
<name>A0A2V1DT78_9PLEO</name>
<gene>
    <name evidence="13" type="ORF">DM02DRAFT_613944</name>
</gene>
<evidence type="ECO:0000256" key="5">
    <source>
        <dbReference type="ARBA" id="ARBA00019685"/>
    </source>
</evidence>
<dbReference type="Proteomes" id="UP000244855">
    <property type="component" value="Unassembled WGS sequence"/>
</dbReference>
<evidence type="ECO:0000256" key="12">
    <source>
        <dbReference type="RuleBase" id="RU362047"/>
    </source>
</evidence>
<comment type="subunit">
    <text evidence="12">Component of the signal peptidase complex.</text>
</comment>
<dbReference type="EC" id="3.4.21.89" evidence="4 12"/>
<evidence type="ECO:0000256" key="6">
    <source>
        <dbReference type="ARBA" id="ARBA00022692"/>
    </source>
</evidence>
<evidence type="ECO:0000256" key="11">
    <source>
        <dbReference type="ARBA" id="ARBA00045533"/>
    </source>
</evidence>
<dbReference type="PANTHER" id="PTHR10806:SF6">
    <property type="entry name" value="SIGNAL PEPTIDASE COMPLEX CATALYTIC SUBUNIT SEC11"/>
    <property type="match status" value="1"/>
</dbReference>
<dbReference type="InterPro" id="IPR036286">
    <property type="entry name" value="LexA/Signal_pep-like_sf"/>
</dbReference>
<comment type="subcellular location">
    <subcellularLocation>
        <location evidence="2">Endoplasmic reticulum membrane</location>
        <topology evidence="2">Single-pass type II membrane protein</topology>
    </subcellularLocation>
</comment>
<comment type="function">
    <text evidence="11">Catalytic component of the signal peptidase complex (SPC) which catalyzes the cleavage of N-terminal signal sequences from nascent proteins as they are translocated into the lumen of the endoplasmic reticulum. Specifically cleaves N-terminal signal peptides that contain a hydrophobic alpha-helix (h-region) shorter than 18-20 amino acids.</text>
</comment>
<evidence type="ECO:0000256" key="8">
    <source>
        <dbReference type="ARBA" id="ARBA00022968"/>
    </source>
</evidence>
<evidence type="ECO:0000256" key="2">
    <source>
        <dbReference type="ARBA" id="ARBA00004648"/>
    </source>
</evidence>
<organism evidence="13 14">
    <name type="scientific">Periconia macrospinosa</name>
    <dbReference type="NCBI Taxonomy" id="97972"/>
    <lineage>
        <taxon>Eukaryota</taxon>
        <taxon>Fungi</taxon>
        <taxon>Dikarya</taxon>
        <taxon>Ascomycota</taxon>
        <taxon>Pezizomycotina</taxon>
        <taxon>Dothideomycetes</taxon>
        <taxon>Pleosporomycetidae</taxon>
        <taxon>Pleosporales</taxon>
        <taxon>Massarineae</taxon>
        <taxon>Periconiaceae</taxon>
        <taxon>Periconia</taxon>
    </lineage>
</organism>
<reference evidence="13 14" key="1">
    <citation type="journal article" date="2018" name="Sci. Rep.">
        <title>Comparative genomics provides insights into the lifestyle and reveals functional heterogeneity of dark septate endophytic fungi.</title>
        <authorList>
            <person name="Knapp D.G."/>
            <person name="Nemeth J.B."/>
            <person name="Barry K."/>
            <person name="Hainaut M."/>
            <person name="Henrissat B."/>
            <person name="Johnson J."/>
            <person name="Kuo A."/>
            <person name="Lim J.H.P."/>
            <person name="Lipzen A."/>
            <person name="Nolan M."/>
            <person name="Ohm R.A."/>
            <person name="Tamas L."/>
            <person name="Grigoriev I.V."/>
            <person name="Spatafora J.W."/>
            <person name="Nagy L.G."/>
            <person name="Kovacs G.M."/>
        </authorList>
    </citation>
    <scope>NUCLEOTIDE SEQUENCE [LARGE SCALE GENOMIC DNA]</scope>
    <source>
        <strain evidence="13 14">DSE2036</strain>
    </source>
</reference>
<dbReference type="EMBL" id="KZ805363">
    <property type="protein sequence ID" value="PVI01092.1"/>
    <property type="molecule type" value="Genomic_DNA"/>
</dbReference>
<keyword evidence="10" id="KW-0472">Membrane</keyword>
<evidence type="ECO:0000313" key="13">
    <source>
        <dbReference type="EMBL" id="PVI01092.1"/>
    </source>
</evidence>